<reference evidence="2 3" key="1">
    <citation type="journal article" date="2018" name="Nat. Ecol. Evol.">
        <title>Pezizomycetes genomes reveal the molecular basis of ectomycorrhizal truffle lifestyle.</title>
        <authorList>
            <person name="Murat C."/>
            <person name="Payen T."/>
            <person name="Noel B."/>
            <person name="Kuo A."/>
            <person name="Morin E."/>
            <person name="Chen J."/>
            <person name="Kohler A."/>
            <person name="Krizsan K."/>
            <person name="Balestrini R."/>
            <person name="Da Silva C."/>
            <person name="Montanini B."/>
            <person name="Hainaut M."/>
            <person name="Levati E."/>
            <person name="Barry K.W."/>
            <person name="Belfiori B."/>
            <person name="Cichocki N."/>
            <person name="Clum A."/>
            <person name="Dockter R.B."/>
            <person name="Fauchery L."/>
            <person name="Guy J."/>
            <person name="Iotti M."/>
            <person name="Le Tacon F."/>
            <person name="Lindquist E.A."/>
            <person name="Lipzen A."/>
            <person name="Malagnac F."/>
            <person name="Mello A."/>
            <person name="Molinier V."/>
            <person name="Miyauchi S."/>
            <person name="Poulain J."/>
            <person name="Riccioni C."/>
            <person name="Rubini A."/>
            <person name="Sitrit Y."/>
            <person name="Splivallo R."/>
            <person name="Traeger S."/>
            <person name="Wang M."/>
            <person name="Zifcakova L."/>
            <person name="Wipf D."/>
            <person name="Zambonelli A."/>
            <person name="Paolocci F."/>
            <person name="Nowrousian M."/>
            <person name="Ottonello S."/>
            <person name="Baldrian P."/>
            <person name="Spatafora J.W."/>
            <person name="Henrissat B."/>
            <person name="Nagy L.G."/>
            <person name="Aury J.M."/>
            <person name="Wincker P."/>
            <person name="Grigoriev I.V."/>
            <person name="Bonfante P."/>
            <person name="Martin F.M."/>
        </authorList>
    </citation>
    <scope>NUCLEOTIDE SEQUENCE [LARGE SCALE GENOMIC DNA]</scope>
    <source>
        <strain evidence="2 3">RN42</strain>
    </source>
</reference>
<feature type="region of interest" description="Disordered" evidence="1">
    <location>
        <begin position="464"/>
        <end position="519"/>
    </location>
</feature>
<feature type="region of interest" description="Disordered" evidence="1">
    <location>
        <begin position="232"/>
        <end position="259"/>
    </location>
</feature>
<keyword evidence="3" id="KW-1185">Reference proteome</keyword>
<feature type="region of interest" description="Disordered" evidence="1">
    <location>
        <begin position="314"/>
        <end position="414"/>
    </location>
</feature>
<feature type="compositionally biased region" description="Polar residues" evidence="1">
    <location>
        <begin position="483"/>
        <end position="519"/>
    </location>
</feature>
<organism evidence="2 3">
    <name type="scientific">Ascobolus immersus RN42</name>
    <dbReference type="NCBI Taxonomy" id="1160509"/>
    <lineage>
        <taxon>Eukaryota</taxon>
        <taxon>Fungi</taxon>
        <taxon>Dikarya</taxon>
        <taxon>Ascomycota</taxon>
        <taxon>Pezizomycotina</taxon>
        <taxon>Pezizomycetes</taxon>
        <taxon>Pezizales</taxon>
        <taxon>Ascobolaceae</taxon>
        <taxon>Ascobolus</taxon>
    </lineage>
</organism>
<feature type="compositionally biased region" description="Basic and acidic residues" evidence="1">
    <location>
        <begin position="340"/>
        <end position="349"/>
    </location>
</feature>
<proteinExistence type="predicted"/>
<accession>A0A3N4IPY8</accession>
<protein>
    <submittedName>
        <fullName evidence="2">Uncharacterized protein</fullName>
    </submittedName>
</protein>
<sequence length="698" mass="76017">MEPTVVEPFVPPFAPNPNGRRYTIEELLHLGNNLPIITCFINAFKPPAFEYGIFRPEGSKGRAASAKTSNRRNSYTVNLQAAPVPGRWSYPTLELIEAEGTPYQEENLVQMLSEDARNAWNAGKLHGPKSGEQTHTAFKSIGNTGKGNRANGNGISGATASGSLGQHAKTGAYNGIPSRNSIPNRDPRFEYAPGPAKAAPPMLPLQTQGLKFASTPSSILITNGRRDPKHASVSFAVPTPANTPMVTPRKSDARSSIIGSDGNIMISPANRLMSGQMSHLTGQPSPIIIVPSGGPGRLPGSIPMVPVMQPLQNHGNIQIPQSSGPFYARPSSSMVNHLEGGPKVDHESKTQPPIGTKPHDSHPLEARGNGQQPQQGLSEGHSNQQSSAARGSNYANGTGSIGRSSVNETPSMRKVPGLFGRSYIPGIAQRQQDPFKQQGLYTPINRPEQDWQLQANLYGLEDPRPQQQQRQIVPTEAPVAVARSSQQAEEPATVVSSPTQTPTRVVSGSSFASSNLTRPSTRAAVPMEMAGARPSNTEVVSAAAMANIPSREQQQEIVRQRLAMHQQRIQQIQEAQRAEQQEQDLLAMQLRRHHLIQQQQVEQMSRIQQQQLLLQQQQMAEQQRLHQLMYAQFMAGVNQGQMPVKDVHPAQMHPAAVQHPTAVPQTTNLSFSDQLRKQAEEYAKSGKHSRKSGKVKHY</sequence>
<feature type="compositionally biased region" description="Polar residues" evidence="1">
    <location>
        <begin position="369"/>
        <end position="410"/>
    </location>
</feature>
<name>A0A3N4IPY8_ASCIM</name>
<dbReference type="Proteomes" id="UP000275078">
    <property type="component" value="Unassembled WGS sequence"/>
</dbReference>
<evidence type="ECO:0000256" key="1">
    <source>
        <dbReference type="SAM" id="MobiDB-lite"/>
    </source>
</evidence>
<feature type="region of interest" description="Disordered" evidence="1">
    <location>
        <begin position="675"/>
        <end position="698"/>
    </location>
</feature>
<feature type="compositionally biased region" description="Basic and acidic residues" evidence="1">
    <location>
        <begin position="675"/>
        <end position="684"/>
    </location>
</feature>
<feature type="compositionally biased region" description="Basic residues" evidence="1">
    <location>
        <begin position="685"/>
        <end position="698"/>
    </location>
</feature>
<gene>
    <name evidence="2" type="ORF">BJ508DRAFT_371487</name>
</gene>
<evidence type="ECO:0000313" key="3">
    <source>
        <dbReference type="Proteomes" id="UP000275078"/>
    </source>
</evidence>
<feature type="compositionally biased region" description="Polar residues" evidence="1">
    <location>
        <begin position="314"/>
        <end position="335"/>
    </location>
</feature>
<dbReference type="EMBL" id="ML119645">
    <property type="protein sequence ID" value="RPA87999.1"/>
    <property type="molecule type" value="Genomic_DNA"/>
</dbReference>
<evidence type="ECO:0000313" key="2">
    <source>
        <dbReference type="EMBL" id="RPA87999.1"/>
    </source>
</evidence>
<dbReference type="AlphaFoldDB" id="A0A3N4IPY8"/>
<feature type="region of interest" description="Disordered" evidence="1">
    <location>
        <begin position="143"/>
        <end position="187"/>
    </location>
</feature>
<feature type="compositionally biased region" description="Polar residues" evidence="1">
    <location>
        <begin position="150"/>
        <end position="164"/>
    </location>
</feature>